<dbReference type="PRINTS" id="PR00392">
    <property type="entry name" value="PROFILIN"/>
</dbReference>
<dbReference type="InterPro" id="IPR048278">
    <property type="entry name" value="PFN"/>
</dbReference>
<dbReference type="SMART" id="SM00392">
    <property type="entry name" value="PROF"/>
    <property type="match status" value="1"/>
</dbReference>
<evidence type="ECO:0000256" key="5">
    <source>
        <dbReference type="ARBA" id="ARBA00023212"/>
    </source>
</evidence>
<reference evidence="8 9" key="1">
    <citation type="journal article" date="2015" name="BMC Genomics">
        <title>The genome of the truffle-parasite Tolypocladium ophioglossoides and the evolution of antifungal peptaibiotics.</title>
        <authorList>
            <person name="Quandt C.A."/>
            <person name="Bushley K.E."/>
            <person name="Spatafora J.W."/>
        </authorList>
    </citation>
    <scope>NUCLEOTIDE SEQUENCE [LARGE SCALE GENOMIC DNA]</scope>
    <source>
        <strain evidence="8 9">CBS 100239</strain>
    </source>
</reference>
<accession>A0A0L0NG42</accession>
<dbReference type="PANTHER" id="PTHR11604">
    <property type="entry name" value="PROFILIN"/>
    <property type="match status" value="1"/>
</dbReference>
<evidence type="ECO:0000256" key="1">
    <source>
        <dbReference type="ARBA" id="ARBA00004245"/>
    </source>
</evidence>
<evidence type="ECO:0000313" key="8">
    <source>
        <dbReference type="EMBL" id="KND93107.1"/>
    </source>
</evidence>
<protein>
    <recommendedName>
        <fullName evidence="6">Profilin</fullName>
    </recommendedName>
</protein>
<comment type="caution">
    <text evidence="8">The sequence shown here is derived from an EMBL/GenBank/DDBJ whole genome shotgun (WGS) entry which is preliminary data.</text>
</comment>
<evidence type="ECO:0000256" key="4">
    <source>
        <dbReference type="ARBA" id="ARBA00023203"/>
    </source>
</evidence>
<keyword evidence="9" id="KW-1185">Reference proteome</keyword>
<feature type="region of interest" description="Disordered" evidence="7">
    <location>
        <begin position="1"/>
        <end position="28"/>
    </location>
</feature>
<sequence>AGNLCAGQWSGAPSTLQRGRDGAQPISTTPTHKLSSFRLLRRRQNIHGLSCDVVSSDLDLLYSLLSLSLSCRSSSPPKHAAMSWQAYVDTSLVGTGHVDKAAIISAAGDSAWATSADFQLKPDEMKAISAIVNGDVAAKDKAFADGLYVAGSRYVMARAEDRSIYARSGRLGVAVAKTKQAIVVGHHGEAQIAGNTTSTVEGLADYLIGQGY</sequence>
<dbReference type="Gene3D" id="3.30.450.30">
    <property type="entry name" value="Dynein light chain 2a, cytoplasmic"/>
    <property type="match status" value="1"/>
</dbReference>
<comment type="similarity">
    <text evidence="2 6">Belongs to the profilin family.</text>
</comment>
<dbReference type="GO" id="GO:0005856">
    <property type="term" value="C:cytoskeleton"/>
    <property type="evidence" value="ECO:0007669"/>
    <property type="project" value="UniProtKB-SubCell"/>
</dbReference>
<dbReference type="EMBL" id="LFRF01000004">
    <property type="protein sequence ID" value="KND93107.1"/>
    <property type="molecule type" value="Genomic_DNA"/>
</dbReference>
<dbReference type="Pfam" id="PF00235">
    <property type="entry name" value="Profilin"/>
    <property type="match status" value="1"/>
</dbReference>
<proteinExistence type="inferred from homology"/>
<feature type="non-terminal residue" evidence="8">
    <location>
        <position position="1"/>
    </location>
</feature>
<dbReference type="CDD" id="cd00148">
    <property type="entry name" value="PROF"/>
    <property type="match status" value="1"/>
</dbReference>
<evidence type="ECO:0000256" key="7">
    <source>
        <dbReference type="SAM" id="MobiDB-lite"/>
    </source>
</evidence>
<organism evidence="8 9">
    <name type="scientific">Tolypocladium ophioglossoides (strain CBS 100239)</name>
    <name type="common">Snaketongue truffleclub</name>
    <name type="synonym">Elaphocordyceps ophioglossoides</name>
    <dbReference type="NCBI Taxonomy" id="1163406"/>
    <lineage>
        <taxon>Eukaryota</taxon>
        <taxon>Fungi</taxon>
        <taxon>Dikarya</taxon>
        <taxon>Ascomycota</taxon>
        <taxon>Pezizomycotina</taxon>
        <taxon>Sordariomycetes</taxon>
        <taxon>Hypocreomycetidae</taxon>
        <taxon>Hypocreales</taxon>
        <taxon>Ophiocordycipitaceae</taxon>
        <taxon>Tolypocladium</taxon>
    </lineage>
</organism>
<dbReference type="PANTHER" id="PTHR11604:SF0">
    <property type="entry name" value="PROFILIN"/>
    <property type="match status" value="1"/>
</dbReference>
<evidence type="ECO:0000256" key="2">
    <source>
        <dbReference type="ARBA" id="ARBA00010058"/>
    </source>
</evidence>
<dbReference type="GO" id="GO:0003785">
    <property type="term" value="F:actin monomer binding"/>
    <property type="evidence" value="ECO:0007669"/>
    <property type="project" value="TreeGrafter"/>
</dbReference>
<dbReference type="STRING" id="1163406.A0A0L0NG42"/>
<dbReference type="InterPro" id="IPR005455">
    <property type="entry name" value="PFN_euk"/>
</dbReference>
<dbReference type="PRINTS" id="PR01640">
    <property type="entry name" value="PROFILINPLNT"/>
</dbReference>
<keyword evidence="5" id="KW-0206">Cytoskeleton</keyword>
<dbReference type="AlphaFoldDB" id="A0A0L0NG42"/>
<dbReference type="OrthoDB" id="421374at2759"/>
<dbReference type="Proteomes" id="UP000036947">
    <property type="component" value="Unassembled WGS sequence"/>
</dbReference>
<comment type="subcellular location">
    <subcellularLocation>
        <location evidence="1">Cytoplasm</location>
        <location evidence="1">Cytoskeleton</location>
    </subcellularLocation>
</comment>
<name>A0A0L0NG42_TOLOC</name>
<evidence type="ECO:0000313" key="9">
    <source>
        <dbReference type="Proteomes" id="UP000036947"/>
    </source>
</evidence>
<dbReference type="GO" id="GO:0005938">
    <property type="term" value="C:cell cortex"/>
    <property type="evidence" value="ECO:0007669"/>
    <property type="project" value="TreeGrafter"/>
</dbReference>
<keyword evidence="3" id="KW-0963">Cytoplasm</keyword>
<gene>
    <name evidence="8" type="ORF">TOPH_02293</name>
</gene>
<evidence type="ECO:0000256" key="3">
    <source>
        <dbReference type="ARBA" id="ARBA00022490"/>
    </source>
</evidence>
<evidence type="ECO:0000256" key="6">
    <source>
        <dbReference type="RuleBase" id="RU003909"/>
    </source>
</evidence>
<keyword evidence="4 6" id="KW-0009">Actin-binding</keyword>
<dbReference type="InterPro" id="IPR036140">
    <property type="entry name" value="PFN_sf"/>
</dbReference>
<dbReference type="SUPFAM" id="SSF55770">
    <property type="entry name" value="Profilin (actin-binding protein)"/>
    <property type="match status" value="1"/>
</dbReference>